<sequence length="39" mass="4597">TLKDMGYRPSEKFRDVLGKLFEMKLDGKISSREDEIHNL</sequence>
<name>X1MGV6_9ZZZZ</name>
<feature type="non-terminal residue" evidence="1">
    <location>
        <position position="39"/>
    </location>
</feature>
<proteinExistence type="predicted"/>
<organism evidence="1">
    <name type="scientific">marine sediment metagenome</name>
    <dbReference type="NCBI Taxonomy" id="412755"/>
    <lineage>
        <taxon>unclassified sequences</taxon>
        <taxon>metagenomes</taxon>
        <taxon>ecological metagenomes</taxon>
    </lineage>
</organism>
<evidence type="ECO:0000313" key="1">
    <source>
        <dbReference type="EMBL" id="GAI17321.1"/>
    </source>
</evidence>
<reference evidence="1" key="1">
    <citation type="journal article" date="2014" name="Front. Microbiol.">
        <title>High frequency of phylogenetically diverse reductive dehalogenase-homologous genes in deep subseafloor sedimentary metagenomes.</title>
        <authorList>
            <person name="Kawai M."/>
            <person name="Futagami T."/>
            <person name="Toyoda A."/>
            <person name="Takaki Y."/>
            <person name="Nishi S."/>
            <person name="Hori S."/>
            <person name="Arai W."/>
            <person name="Tsubouchi T."/>
            <person name="Morono Y."/>
            <person name="Uchiyama I."/>
            <person name="Ito T."/>
            <person name="Fujiyama A."/>
            <person name="Inagaki F."/>
            <person name="Takami H."/>
        </authorList>
    </citation>
    <scope>NUCLEOTIDE SEQUENCE</scope>
    <source>
        <strain evidence="1">Expedition CK06-06</strain>
    </source>
</reference>
<dbReference type="AlphaFoldDB" id="X1MGV6"/>
<feature type="non-terminal residue" evidence="1">
    <location>
        <position position="1"/>
    </location>
</feature>
<accession>X1MGV6</accession>
<dbReference type="Gene3D" id="1.10.3090.10">
    <property type="entry name" value="cca-adding enzyme, domain 2"/>
    <property type="match status" value="1"/>
</dbReference>
<comment type="caution">
    <text evidence="1">The sequence shown here is derived from an EMBL/GenBank/DDBJ whole genome shotgun (WGS) entry which is preliminary data.</text>
</comment>
<gene>
    <name evidence="1" type="ORF">S06H3_11645</name>
</gene>
<protein>
    <submittedName>
        <fullName evidence="1">Uncharacterized protein</fullName>
    </submittedName>
</protein>
<dbReference type="EMBL" id="BARV01005737">
    <property type="protein sequence ID" value="GAI17321.1"/>
    <property type="molecule type" value="Genomic_DNA"/>
</dbReference>